<dbReference type="InterPro" id="IPR016169">
    <property type="entry name" value="FAD-bd_PCMH_sub2"/>
</dbReference>
<dbReference type="EMBL" id="UINC01001552">
    <property type="protein sequence ID" value="SUZ83481.1"/>
    <property type="molecule type" value="Genomic_DNA"/>
</dbReference>
<dbReference type="Gene3D" id="3.10.580.10">
    <property type="entry name" value="CBS-domain"/>
    <property type="match status" value="1"/>
</dbReference>
<sequence>MSILVGLVAVTLLLAVNAFFVAAEFSLVAVDRVRVEAAADADPGARRVRALLRHLTTHLSGAQFGITLSALLLGFVAEPTAARLLTDGAHPTGVSVVLAIAVAAVLHLVLGEQVPKYLALAAPERVSRRLAPLVQAYGMVVRPVVLVLNGSANAVLRRFGVEPREDLGASRTLDEMGDLIRESSDGMLDRSDVELLTRSIRFGDKTIADILVPRLDVDALHLDAPGSDLLARSASTGHSRFPVFGSDLDHVVGVVHVKSLLGRPANLRDGISVGELMHDVLAVPETRSLDGLLDDLRDHRSHMAVVVDEHGGTAGIVTVEDVLEEIVGEIDDEHDRQVVRTHVDGSGSIVVSGRLNPDEVLDATGLRVPPGPYETLAGFVLQRLGRLPEPTAMVEHEGWRIEVVAVDGRRIATLRIVVPPDSGESA</sequence>
<organism evidence="11">
    <name type="scientific">marine metagenome</name>
    <dbReference type="NCBI Taxonomy" id="408172"/>
    <lineage>
        <taxon>unclassified sequences</taxon>
        <taxon>metagenomes</taxon>
        <taxon>ecological metagenomes</taxon>
    </lineage>
</organism>
<dbReference type="InterPro" id="IPR051676">
    <property type="entry name" value="UPF0053_domain"/>
</dbReference>
<evidence type="ECO:0000259" key="10">
    <source>
        <dbReference type="PROSITE" id="PS51846"/>
    </source>
</evidence>
<dbReference type="GO" id="GO:0050660">
    <property type="term" value="F:flavin adenine dinucleotide binding"/>
    <property type="evidence" value="ECO:0007669"/>
    <property type="project" value="InterPro"/>
</dbReference>
<dbReference type="CDD" id="cd04590">
    <property type="entry name" value="CBS_pair_CorC_HlyC_assoc"/>
    <property type="match status" value="1"/>
</dbReference>
<dbReference type="GO" id="GO:0005886">
    <property type="term" value="C:plasma membrane"/>
    <property type="evidence" value="ECO:0007669"/>
    <property type="project" value="UniProtKB-SubCell"/>
</dbReference>
<dbReference type="Gene3D" id="3.30.465.10">
    <property type="match status" value="1"/>
</dbReference>
<dbReference type="Pfam" id="PF00571">
    <property type="entry name" value="CBS"/>
    <property type="match status" value="1"/>
</dbReference>
<dbReference type="InterPro" id="IPR000644">
    <property type="entry name" value="CBS_dom"/>
</dbReference>
<feature type="domain" description="CNNM transmembrane" evidence="10">
    <location>
        <begin position="1"/>
        <end position="192"/>
    </location>
</feature>
<keyword evidence="4" id="KW-0677">Repeat</keyword>
<gene>
    <name evidence="11" type="ORF">METZ01_LOCUS36335</name>
</gene>
<accession>A0A381QVQ5</accession>
<evidence type="ECO:0000259" key="9">
    <source>
        <dbReference type="PROSITE" id="PS51371"/>
    </source>
</evidence>
<comment type="subcellular location">
    <subcellularLocation>
        <location evidence="1">Cell membrane</location>
        <topology evidence="1">Multi-pass membrane protein</topology>
    </subcellularLocation>
</comment>
<dbReference type="SUPFAM" id="SSF56176">
    <property type="entry name" value="FAD-binding/transporter-associated domain-like"/>
    <property type="match status" value="1"/>
</dbReference>
<evidence type="ECO:0000256" key="4">
    <source>
        <dbReference type="ARBA" id="ARBA00022737"/>
    </source>
</evidence>
<protein>
    <recommendedName>
        <fullName evidence="12">CNNM transmembrane domain-containing protein</fullName>
    </recommendedName>
</protein>
<evidence type="ECO:0000256" key="3">
    <source>
        <dbReference type="ARBA" id="ARBA00022692"/>
    </source>
</evidence>
<dbReference type="InterPro" id="IPR002550">
    <property type="entry name" value="CNNM"/>
</dbReference>
<evidence type="ECO:0000256" key="6">
    <source>
        <dbReference type="ARBA" id="ARBA00023122"/>
    </source>
</evidence>
<dbReference type="InterPro" id="IPR046342">
    <property type="entry name" value="CBS_dom_sf"/>
</dbReference>
<keyword evidence="7 8" id="KW-0472">Membrane</keyword>
<dbReference type="SMART" id="SM01091">
    <property type="entry name" value="CorC_HlyC"/>
    <property type="match status" value="1"/>
</dbReference>
<dbReference type="FunFam" id="3.10.580.10:FF:000002">
    <property type="entry name" value="Magnesium/cobalt efflux protein CorC"/>
    <property type="match status" value="1"/>
</dbReference>
<dbReference type="AlphaFoldDB" id="A0A381QVQ5"/>
<dbReference type="InterPro" id="IPR044751">
    <property type="entry name" value="Ion_transp-like_CBS"/>
</dbReference>
<dbReference type="PROSITE" id="PS51371">
    <property type="entry name" value="CBS"/>
    <property type="match status" value="1"/>
</dbReference>
<dbReference type="PANTHER" id="PTHR43099:SF6">
    <property type="entry name" value="UPF0053 PROTEIN RV1842C"/>
    <property type="match status" value="1"/>
</dbReference>
<dbReference type="InterPro" id="IPR005170">
    <property type="entry name" value="Transptr-assoc_dom"/>
</dbReference>
<keyword evidence="2" id="KW-1003">Cell membrane</keyword>
<proteinExistence type="predicted"/>
<dbReference type="PANTHER" id="PTHR43099">
    <property type="entry name" value="UPF0053 PROTEIN YRKA"/>
    <property type="match status" value="1"/>
</dbReference>
<keyword evidence="3 8" id="KW-0812">Transmembrane</keyword>
<dbReference type="SUPFAM" id="SSF54631">
    <property type="entry name" value="CBS-domain pair"/>
    <property type="match status" value="1"/>
</dbReference>
<feature type="transmembrane region" description="Helical" evidence="8">
    <location>
        <begin position="89"/>
        <end position="110"/>
    </location>
</feature>
<dbReference type="InterPro" id="IPR036318">
    <property type="entry name" value="FAD-bd_PCMH-like_sf"/>
</dbReference>
<dbReference type="Pfam" id="PF03471">
    <property type="entry name" value="CorC_HlyC"/>
    <property type="match status" value="1"/>
</dbReference>
<keyword evidence="5 8" id="KW-1133">Transmembrane helix</keyword>
<evidence type="ECO:0008006" key="12">
    <source>
        <dbReference type="Google" id="ProtNLM"/>
    </source>
</evidence>
<feature type="domain" description="CBS" evidence="9">
    <location>
        <begin position="276"/>
        <end position="333"/>
    </location>
</feature>
<evidence type="ECO:0000256" key="2">
    <source>
        <dbReference type="ARBA" id="ARBA00022475"/>
    </source>
</evidence>
<name>A0A381QVQ5_9ZZZZ</name>
<evidence type="ECO:0000256" key="7">
    <source>
        <dbReference type="ARBA" id="ARBA00023136"/>
    </source>
</evidence>
<evidence type="ECO:0000313" key="11">
    <source>
        <dbReference type="EMBL" id="SUZ83481.1"/>
    </source>
</evidence>
<reference evidence="11" key="1">
    <citation type="submission" date="2018-05" db="EMBL/GenBank/DDBJ databases">
        <authorList>
            <person name="Lanie J.A."/>
            <person name="Ng W.-L."/>
            <person name="Kazmierczak K.M."/>
            <person name="Andrzejewski T.M."/>
            <person name="Davidsen T.M."/>
            <person name="Wayne K.J."/>
            <person name="Tettelin H."/>
            <person name="Glass J.I."/>
            <person name="Rusch D."/>
            <person name="Podicherti R."/>
            <person name="Tsui H.-C.T."/>
            <person name="Winkler M.E."/>
        </authorList>
    </citation>
    <scope>NUCLEOTIDE SEQUENCE</scope>
</reference>
<feature type="transmembrane region" description="Helical" evidence="8">
    <location>
        <begin position="59"/>
        <end position="77"/>
    </location>
</feature>
<keyword evidence="6" id="KW-0129">CBS domain</keyword>
<dbReference type="Pfam" id="PF01595">
    <property type="entry name" value="CNNM"/>
    <property type="match status" value="1"/>
</dbReference>
<evidence type="ECO:0000256" key="5">
    <source>
        <dbReference type="ARBA" id="ARBA00022989"/>
    </source>
</evidence>
<dbReference type="PROSITE" id="PS51846">
    <property type="entry name" value="CNNM"/>
    <property type="match status" value="1"/>
</dbReference>
<evidence type="ECO:0000256" key="8">
    <source>
        <dbReference type="SAM" id="Phobius"/>
    </source>
</evidence>
<evidence type="ECO:0000256" key="1">
    <source>
        <dbReference type="ARBA" id="ARBA00004651"/>
    </source>
</evidence>